<reference evidence="2 3" key="1">
    <citation type="journal article" date="2017" name="ISME J.">
        <title>Energy and carbon metabolisms in a deep terrestrial subsurface fluid microbial community.</title>
        <authorList>
            <person name="Momper L."/>
            <person name="Jungbluth S.P."/>
            <person name="Lee M.D."/>
            <person name="Amend J.P."/>
        </authorList>
    </citation>
    <scope>NUCLEOTIDE SEQUENCE [LARGE SCALE GENOMIC DNA]</scope>
    <source>
        <strain evidence="2">SURF_17</strain>
    </source>
</reference>
<organism evidence="2 3">
    <name type="scientific">Candidatus Abyssobacteria bacterium SURF_17</name>
    <dbReference type="NCBI Taxonomy" id="2093361"/>
    <lineage>
        <taxon>Bacteria</taxon>
        <taxon>Pseudomonadati</taxon>
        <taxon>Candidatus Hydrogenedentota</taxon>
        <taxon>Candidatus Abyssobacteria</taxon>
    </lineage>
</organism>
<proteinExistence type="predicted"/>
<evidence type="ECO:0000313" key="3">
    <source>
        <dbReference type="Proteomes" id="UP000285961"/>
    </source>
</evidence>
<dbReference type="EMBL" id="QZKI01000142">
    <property type="protein sequence ID" value="RJP64279.1"/>
    <property type="molecule type" value="Genomic_DNA"/>
</dbReference>
<feature type="compositionally biased region" description="Basic residues" evidence="1">
    <location>
        <begin position="13"/>
        <end position="22"/>
    </location>
</feature>
<dbReference type="Proteomes" id="UP000285961">
    <property type="component" value="Unassembled WGS sequence"/>
</dbReference>
<dbReference type="AlphaFoldDB" id="A0A419ENB1"/>
<feature type="region of interest" description="Disordered" evidence="1">
    <location>
        <begin position="1"/>
        <end position="31"/>
    </location>
</feature>
<feature type="compositionally biased region" description="Basic and acidic residues" evidence="1">
    <location>
        <begin position="66"/>
        <end position="84"/>
    </location>
</feature>
<evidence type="ECO:0000313" key="2">
    <source>
        <dbReference type="EMBL" id="RJP64279.1"/>
    </source>
</evidence>
<gene>
    <name evidence="2" type="ORF">C4532_19475</name>
</gene>
<feature type="compositionally biased region" description="Basic and acidic residues" evidence="1">
    <location>
        <begin position="48"/>
        <end position="58"/>
    </location>
</feature>
<name>A0A419ENB1_9BACT</name>
<comment type="caution">
    <text evidence="2">The sequence shown here is derived from an EMBL/GenBank/DDBJ whole genome shotgun (WGS) entry which is preliminary data.</text>
</comment>
<sequence>MKMRILSWFFGDKKKKKKKRDKKKEERPMPDFKKDFAAFPDEIQAGIIEEKNRPETIKSKQGLSDRTAKAKTTSDKEAKTASDSYKAKGDDVYTRIQTVKSKNYEIVWLLQKTDKNIQFESLNELLECYRALKGNISYRAMSVNYVSEGKLYEISPLNEHDLEGLAQKLESGKKVEREAH</sequence>
<accession>A0A419ENB1</accession>
<protein>
    <submittedName>
        <fullName evidence="2">Uncharacterized protein</fullName>
    </submittedName>
</protein>
<feature type="region of interest" description="Disordered" evidence="1">
    <location>
        <begin position="47"/>
        <end position="84"/>
    </location>
</feature>
<evidence type="ECO:0000256" key="1">
    <source>
        <dbReference type="SAM" id="MobiDB-lite"/>
    </source>
</evidence>